<reference evidence="2 4" key="2">
    <citation type="submission" date="2018-06" db="EMBL/GenBank/DDBJ databases">
        <authorList>
            <consortium name="Pathogen Informatics"/>
            <person name="Doyle S."/>
        </authorList>
    </citation>
    <scope>NUCLEOTIDE SEQUENCE [LARGE SCALE GENOMIC DNA]</scope>
    <source>
        <strain evidence="2 4">NCTC12239</strain>
    </source>
</reference>
<dbReference type="AlphaFoldDB" id="A0A378K4G2"/>
<proteinExistence type="predicted"/>
<organism evidence="2 4">
    <name type="scientific">Legionella moravica</name>
    <dbReference type="NCBI Taxonomy" id="39962"/>
    <lineage>
        <taxon>Bacteria</taxon>
        <taxon>Pseudomonadati</taxon>
        <taxon>Pseudomonadota</taxon>
        <taxon>Gammaproteobacteria</taxon>
        <taxon>Legionellales</taxon>
        <taxon>Legionellaceae</taxon>
        <taxon>Legionella</taxon>
    </lineage>
</organism>
<protein>
    <submittedName>
        <fullName evidence="2">Uncharacterized protein</fullName>
    </submittedName>
</protein>
<dbReference type="RefSeq" id="WP_028382894.1">
    <property type="nucleotide sequence ID" value="NZ_CAAAJG010000050.1"/>
</dbReference>
<evidence type="ECO:0000313" key="2">
    <source>
        <dbReference type="EMBL" id="STX64169.1"/>
    </source>
</evidence>
<dbReference type="EMBL" id="UGOG01000001">
    <property type="protein sequence ID" value="STX64169.1"/>
    <property type="molecule type" value="Genomic_DNA"/>
</dbReference>
<sequence length="105" mass="12762">MSEEFRRELLSLFLQKNKEFKDFKKLEHISRTMSWSGSRMPILEREKNYLMSLLPLFNSVELLEHKAYVEKQIEYIVESIENEKKKGLFRKQRLSEFNLTKESNE</sequence>
<accession>A0A378K4G2</accession>
<name>A0A378K4G2_9GAMM</name>
<keyword evidence="3" id="KW-1185">Reference proteome</keyword>
<dbReference type="EMBL" id="LNYN01000020">
    <property type="protein sequence ID" value="KTD34450.1"/>
    <property type="molecule type" value="Genomic_DNA"/>
</dbReference>
<evidence type="ECO:0000313" key="3">
    <source>
        <dbReference type="Proteomes" id="UP000054985"/>
    </source>
</evidence>
<dbReference type="STRING" id="39962.Lmor_1847"/>
<reference evidence="1 3" key="1">
    <citation type="submission" date="2015-11" db="EMBL/GenBank/DDBJ databases">
        <title>Genomic analysis of 38 Legionella species identifies large and diverse effector repertoires.</title>
        <authorList>
            <person name="Burstein D."/>
            <person name="Amaro F."/>
            <person name="Zusman T."/>
            <person name="Lifshitz Z."/>
            <person name="Cohen O."/>
            <person name="Gilbert J.A."/>
            <person name="Pupko T."/>
            <person name="Shuman H.A."/>
            <person name="Segal G."/>
        </authorList>
    </citation>
    <scope>NUCLEOTIDE SEQUENCE [LARGE SCALE GENOMIC DNA]</scope>
    <source>
        <strain evidence="1 3">ATCC 43877</strain>
    </source>
</reference>
<gene>
    <name evidence="1" type="ORF">Lmor_1847</name>
    <name evidence="2" type="ORF">NCTC12239_03131</name>
</gene>
<dbReference type="Proteomes" id="UP000054985">
    <property type="component" value="Unassembled WGS sequence"/>
</dbReference>
<dbReference type="Proteomes" id="UP000254040">
    <property type="component" value="Unassembled WGS sequence"/>
</dbReference>
<evidence type="ECO:0000313" key="1">
    <source>
        <dbReference type="EMBL" id="KTD34450.1"/>
    </source>
</evidence>
<dbReference type="OrthoDB" id="9816071at2"/>
<evidence type="ECO:0000313" key="4">
    <source>
        <dbReference type="Proteomes" id="UP000254040"/>
    </source>
</evidence>